<feature type="compositionally biased region" description="Acidic residues" evidence="1">
    <location>
        <begin position="282"/>
        <end position="297"/>
    </location>
</feature>
<organism evidence="2 3">
    <name type="scientific">Blattamonas nauphoetae</name>
    <dbReference type="NCBI Taxonomy" id="2049346"/>
    <lineage>
        <taxon>Eukaryota</taxon>
        <taxon>Metamonada</taxon>
        <taxon>Preaxostyla</taxon>
        <taxon>Oxymonadida</taxon>
        <taxon>Blattamonas</taxon>
    </lineage>
</organism>
<evidence type="ECO:0000313" key="2">
    <source>
        <dbReference type="EMBL" id="KAK2949043.1"/>
    </source>
</evidence>
<feature type="compositionally biased region" description="Low complexity" evidence="1">
    <location>
        <begin position="332"/>
        <end position="345"/>
    </location>
</feature>
<keyword evidence="3" id="KW-1185">Reference proteome</keyword>
<gene>
    <name evidence="2" type="ORF">BLNAU_16043</name>
</gene>
<evidence type="ECO:0000313" key="3">
    <source>
        <dbReference type="Proteomes" id="UP001281761"/>
    </source>
</evidence>
<feature type="region of interest" description="Disordered" evidence="1">
    <location>
        <begin position="332"/>
        <end position="364"/>
    </location>
</feature>
<evidence type="ECO:0000256" key="1">
    <source>
        <dbReference type="SAM" id="MobiDB-lite"/>
    </source>
</evidence>
<dbReference type="Proteomes" id="UP001281761">
    <property type="component" value="Unassembled WGS sequence"/>
</dbReference>
<comment type="caution">
    <text evidence="2">The sequence shown here is derived from an EMBL/GenBank/DDBJ whole genome shotgun (WGS) entry which is preliminary data.</text>
</comment>
<reference evidence="2 3" key="1">
    <citation type="journal article" date="2022" name="bioRxiv">
        <title>Genomics of Preaxostyla Flagellates Illuminates Evolutionary Transitions and the Path Towards Mitochondrial Loss.</title>
        <authorList>
            <person name="Novak L.V.F."/>
            <person name="Treitli S.C."/>
            <person name="Pyrih J."/>
            <person name="Halakuc P."/>
            <person name="Pipaliya S.V."/>
            <person name="Vacek V."/>
            <person name="Brzon O."/>
            <person name="Soukal P."/>
            <person name="Eme L."/>
            <person name="Dacks J.B."/>
            <person name="Karnkowska A."/>
            <person name="Elias M."/>
            <person name="Hampl V."/>
        </authorList>
    </citation>
    <scope>NUCLEOTIDE SEQUENCE [LARGE SCALE GENOMIC DNA]</scope>
    <source>
        <strain evidence="2">NAU3</strain>
        <tissue evidence="2">Gut</tissue>
    </source>
</reference>
<feature type="compositionally biased region" description="Acidic residues" evidence="1">
    <location>
        <begin position="198"/>
        <end position="217"/>
    </location>
</feature>
<accession>A0ABQ9X8Y1</accession>
<feature type="region of interest" description="Disordered" evidence="1">
    <location>
        <begin position="191"/>
        <end position="318"/>
    </location>
</feature>
<proteinExistence type="predicted"/>
<feature type="region of interest" description="Disordered" evidence="1">
    <location>
        <begin position="1"/>
        <end position="21"/>
    </location>
</feature>
<name>A0ABQ9X8Y1_9EUKA</name>
<protein>
    <submittedName>
        <fullName evidence="2">Uncharacterized protein</fullName>
    </submittedName>
</protein>
<feature type="compositionally biased region" description="Low complexity" evidence="1">
    <location>
        <begin position="220"/>
        <end position="231"/>
    </location>
</feature>
<feature type="compositionally biased region" description="Basic and acidic residues" evidence="1">
    <location>
        <begin position="234"/>
        <end position="253"/>
    </location>
</feature>
<dbReference type="EMBL" id="JARBJD010000164">
    <property type="protein sequence ID" value="KAK2949043.1"/>
    <property type="molecule type" value="Genomic_DNA"/>
</dbReference>
<sequence>MFLPPTSAHRPLTLPVPTSQQLNPPFIKQHNAFPTMSRMVVRTVKTDNWNWQTFLLPKKFVPTFLRTEKGTARAARHMSVFWGHCALLEPQTVVPNQSERPPTRGSHRRISDLLGLGQVRNFLVPLDAGGGEGDGRENADQNRLRELEAPTFHFHRMLVETLHLLEERRGLVQEQQNEMEEAIAHRIAQRSAALGENDSAEQADSEGSEDDTNELNGEETTSTSSPSQPQPADAEQHHRDRDENNDWRVDRNITPDPWSQQLQNWRDDLAQQQRDATRELEAAEEEDEEEQEQESQSEDTVTIDLDESAVLPTQPRPLTVTSNRLLQLLTLSDPPLTSTPSPRLSVHSGSEQSSADEREEEGTMEWRKKRGLLVLEEQHPDDELAAKMMARFGAVPLPQSQAFRTAGPIPTPQIPSEDSTESTGTALPTVVGPLDTPLRLDDYLLISSSFHTMSLFDGGTLQRYDHIQRPVKNLLTHVRDATDRLCFMVNIPFTSLFLVSSQKRPTVTLAMVYSTTNYRTTPFFFYPITFLPLSLHPAVTSQFTSNPRKHPELTFPGFAYDHHTPISTTAMYAPVVPVGVTVWANETPNLRPKVERNVIVYVLSNTNHLFAWNISIRENDGVTSRKKKRE</sequence>
<feature type="compositionally biased region" description="Basic and acidic residues" evidence="1">
    <location>
        <begin position="265"/>
        <end position="281"/>
    </location>
</feature>